<dbReference type="InterPro" id="IPR051190">
    <property type="entry name" value="Baculoviral_IAP"/>
</dbReference>
<keyword evidence="7" id="KW-1185">Reference proteome</keyword>
<dbReference type="Proteomes" id="UP000827724">
    <property type="component" value="Unassembled WGS sequence"/>
</dbReference>
<dbReference type="PROSITE" id="PS00354">
    <property type="entry name" value="HMGI_Y"/>
    <property type="match status" value="1"/>
</dbReference>
<dbReference type="PANTHER" id="PTHR46771:SF5">
    <property type="entry name" value="DETERIN"/>
    <property type="match status" value="1"/>
</dbReference>
<dbReference type="InterPro" id="IPR001370">
    <property type="entry name" value="BIR_rpt"/>
</dbReference>
<comment type="caution">
    <text evidence="6">The sequence shown here is derived from an EMBL/GenBank/DDBJ whole genome shotgun (WGS) entry which is preliminary data.</text>
</comment>
<protein>
    <recommendedName>
        <fullName evidence="8">BIR-domain-containing protein</fullName>
    </recommendedName>
</protein>
<evidence type="ECO:0000256" key="1">
    <source>
        <dbReference type="ARBA" id="ARBA00004123"/>
    </source>
</evidence>
<feature type="compositionally biased region" description="Polar residues" evidence="5">
    <location>
        <begin position="248"/>
        <end position="260"/>
    </location>
</feature>
<feature type="compositionally biased region" description="Polar residues" evidence="5">
    <location>
        <begin position="662"/>
        <end position="672"/>
    </location>
</feature>
<dbReference type="GO" id="GO:0003677">
    <property type="term" value="F:DNA binding"/>
    <property type="evidence" value="ECO:0007669"/>
    <property type="project" value="InterPro"/>
</dbReference>
<keyword evidence="4" id="KW-0539">Nucleus</keyword>
<dbReference type="EMBL" id="JAIWOZ010000001">
    <property type="protein sequence ID" value="KAH6610600.1"/>
    <property type="molecule type" value="Genomic_DNA"/>
</dbReference>
<dbReference type="GO" id="GO:0046872">
    <property type="term" value="F:metal ion binding"/>
    <property type="evidence" value="ECO:0007669"/>
    <property type="project" value="UniProtKB-KW"/>
</dbReference>
<dbReference type="GO" id="GO:0006355">
    <property type="term" value="P:regulation of DNA-templated transcription"/>
    <property type="evidence" value="ECO:0007669"/>
    <property type="project" value="InterPro"/>
</dbReference>
<dbReference type="InterPro" id="IPR000637">
    <property type="entry name" value="HMGI/Y_DNA-bd_CS"/>
</dbReference>
<dbReference type="SMART" id="SM00384">
    <property type="entry name" value="AT_hook"/>
    <property type="match status" value="5"/>
</dbReference>
<dbReference type="OrthoDB" id="2196114at2759"/>
<evidence type="ECO:0000256" key="3">
    <source>
        <dbReference type="ARBA" id="ARBA00022833"/>
    </source>
</evidence>
<accession>A0A9P8QSA6</accession>
<dbReference type="PROSITE" id="PS50143">
    <property type="entry name" value="BIR_REPEAT_2"/>
    <property type="match status" value="2"/>
</dbReference>
<feature type="compositionally biased region" description="Acidic residues" evidence="5">
    <location>
        <begin position="706"/>
        <end position="722"/>
    </location>
</feature>
<dbReference type="Gene3D" id="1.10.1170.10">
    <property type="entry name" value="Inhibitor Of Apoptosis Protein (2mihbC-IAP-1), Chain A"/>
    <property type="match status" value="2"/>
</dbReference>
<dbReference type="PANTHER" id="PTHR46771">
    <property type="entry name" value="DETERIN"/>
    <property type="match status" value="1"/>
</dbReference>
<feature type="compositionally biased region" description="Basic residues" evidence="5">
    <location>
        <begin position="686"/>
        <end position="696"/>
    </location>
</feature>
<feature type="compositionally biased region" description="Basic and acidic residues" evidence="5">
    <location>
        <begin position="723"/>
        <end position="732"/>
    </location>
</feature>
<feature type="compositionally biased region" description="Basic residues" evidence="5">
    <location>
        <begin position="261"/>
        <end position="279"/>
    </location>
</feature>
<dbReference type="GO" id="GO:0005634">
    <property type="term" value="C:nucleus"/>
    <property type="evidence" value="ECO:0007669"/>
    <property type="project" value="UniProtKB-SubCell"/>
</dbReference>
<keyword evidence="2" id="KW-0479">Metal-binding</keyword>
<sequence>MAAIEFDQYFTYEARLASFQKTAKKRGSTTGGRAGKALNWPHRQISATSLARAGFIFRPSADSPDNTVCFLCEKGLDGWEAGDDPIYEHVKHAPHCGWAVVAAIEADIGDFAREDPNDPDMMEARRATFAGRWPHENKKGWRCKTKQLVEAGWKYTPTSESDDMATCAYCQLALDGWEQGDKPLDEHYNRSPDCPFFSLISQYKALGKGSGRGKVLRNSAASIQSYGTAAAADISNASDMSPGLDDSVVTTASSATQPGTKKSRAKKGTAAKPGRKKAKKEGPSELLDQSSQMEEESQLPPKPPKARRGKKRSSDAVEESSTTLVDGPMSKKRAAQASGNDSVESIAVHEGDSELTDASSISYTMAGAPSKSKRGRKAAPKLNAHASMASLRAAGGFPDDDEIERQLEADLQRHFTDDEEIAYDSESGRNKTKAKRPVTDSEGETAQSAKPRSPEYTMFDPVAPEPDANEIDDDLKALQAEMEVDEPERSLQVPKKGRKAGVQKASKQAKIREAEAKSLPLEQETKPEFPETQPEEDVIDPADVSGSSTGSVAKKQVLPPTAGKRGRGRPRASLASQDDSATMEAADLAEQPVSRGRGRPSRASLASLLSAELGHAHTAEPLVKRARGRPSNASSASLDSTGVGEDGRTAPAPATRRGGRPSKTSPALQNPGSFEVAGRGGEAHAPVKRGRGRPAKKPVETRPVETETETEDDFDEAGEPSEEPPRQARESPVRAIFSPKGKAPSLGPMPTTPSKLLSPVPSARQLVLSPSQSPQSSDAENQPPSSRGPTASAAKRIVLAPVSSTPARGSPSKRNVIAGLRSTTPWASASLEAIFDSPLGIPGKENEVDRFLKRGKELTSPERQMSVEEWIYFNAAEAEKKLKYECESLVNRFEMEGTRAIKVLEGLEVEAAS</sequence>
<feature type="compositionally biased region" description="Polar residues" evidence="5">
    <location>
        <begin position="778"/>
        <end position="789"/>
    </location>
</feature>
<feature type="compositionally biased region" description="Low complexity" evidence="5">
    <location>
        <begin position="601"/>
        <end position="613"/>
    </location>
</feature>
<feature type="compositionally biased region" description="Polar residues" evidence="5">
    <location>
        <begin position="631"/>
        <end position="640"/>
    </location>
</feature>
<name>A0A9P8QSA6_9HYPO</name>
<comment type="subcellular location">
    <subcellularLocation>
        <location evidence="1">Nucleus</location>
    </subcellularLocation>
</comment>
<evidence type="ECO:0000313" key="6">
    <source>
        <dbReference type="EMBL" id="KAH6610600.1"/>
    </source>
</evidence>
<evidence type="ECO:0000256" key="4">
    <source>
        <dbReference type="ARBA" id="ARBA00023242"/>
    </source>
</evidence>
<evidence type="ECO:0000313" key="7">
    <source>
        <dbReference type="Proteomes" id="UP000827724"/>
    </source>
</evidence>
<dbReference type="Pfam" id="PF00653">
    <property type="entry name" value="BIR"/>
    <property type="match status" value="2"/>
</dbReference>
<dbReference type="InterPro" id="IPR017956">
    <property type="entry name" value="AT_hook_DNA-bd_motif"/>
</dbReference>
<evidence type="ECO:0000256" key="5">
    <source>
        <dbReference type="SAM" id="MobiDB-lite"/>
    </source>
</evidence>
<organism evidence="6 7">
    <name type="scientific">Trichoderma cornu-damae</name>
    <dbReference type="NCBI Taxonomy" id="654480"/>
    <lineage>
        <taxon>Eukaryota</taxon>
        <taxon>Fungi</taxon>
        <taxon>Dikarya</taxon>
        <taxon>Ascomycota</taxon>
        <taxon>Pezizomycotina</taxon>
        <taxon>Sordariomycetes</taxon>
        <taxon>Hypocreomycetidae</taxon>
        <taxon>Hypocreales</taxon>
        <taxon>Hypocreaceae</taxon>
        <taxon>Trichoderma</taxon>
    </lineage>
</organism>
<feature type="region of interest" description="Disordered" evidence="5">
    <location>
        <begin position="245"/>
        <end position="814"/>
    </location>
</feature>
<dbReference type="SMART" id="SM00238">
    <property type="entry name" value="BIR"/>
    <property type="match status" value="2"/>
</dbReference>
<proteinExistence type="predicted"/>
<evidence type="ECO:0008006" key="8">
    <source>
        <dbReference type="Google" id="ProtNLM"/>
    </source>
</evidence>
<reference evidence="6" key="1">
    <citation type="submission" date="2021-08" db="EMBL/GenBank/DDBJ databases">
        <title>Chromosome-Level Trichoderma cornu-damae using Hi-C Data.</title>
        <authorList>
            <person name="Kim C.S."/>
        </authorList>
    </citation>
    <scope>NUCLEOTIDE SEQUENCE</scope>
    <source>
        <strain evidence="6">KA19-0412C</strain>
    </source>
</reference>
<evidence type="ECO:0000256" key="2">
    <source>
        <dbReference type="ARBA" id="ARBA00022723"/>
    </source>
</evidence>
<keyword evidence="3" id="KW-0862">Zinc</keyword>
<dbReference type="SUPFAM" id="SSF57924">
    <property type="entry name" value="Inhibitor of apoptosis (IAP) repeat"/>
    <property type="match status" value="2"/>
</dbReference>
<feature type="compositionally biased region" description="Basic and acidic residues" evidence="5">
    <location>
        <begin position="404"/>
        <end position="416"/>
    </location>
</feature>
<dbReference type="PRINTS" id="PR00929">
    <property type="entry name" value="ATHOOK"/>
</dbReference>
<dbReference type="CDD" id="cd00022">
    <property type="entry name" value="BIR"/>
    <property type="match status" value="2"/>
</dbReference>
<gene>
    <name evidence="6" type="ORF">Trco_000620</name>
</gene>
<dbReference type="AlphaFoldDB" id="A0A9P8QSA6"/>